<dbReference type="Pfam" id="PF03772">
    <property type="entry name" value="Competence"/>
    <property type="match status" value="1"/>
</dbReference>
<gene>
    <name evidence="9" type="ORF">A3A34_01690</name>
</gene>
<feature type="transmembrane region" description="Helical" evidence="6">
    <location>
        <begin position="314"/>
        <end position="334"/>
    </location>
</feature>
<dbReference type="PANTHER" id="PTHR30619:SF7">
    <property type="entry name" value="BETA-LACTAMASE DOMAIN PROTEIN"/>
    <property type="match status" value="1"/>
</dbReference>
<evidence type="ECO:0000256" key="3">
    <source>
        <dbReference type="ARBA" id="ARBA00022692"/>
    </source>
</evidence>
<feature type="transmembrane region" description="Helical" evidence="6">
    <location>
        <begin position="434"/>
        <end position="454"/>
    </location>
</feature>
<evidence type="ECO:0000259" key="7">
    <source>
        <dbReference type="Pfam" id="PF03772"/>
    </source>
</evidence>
<keyword evidence="2" id="KW-1003">Cell membrane</keyword>
<keyword evidence="3 6" id="KW-0812">Transmembrane</keyword>
<dbReference type="Proteomes" id="UP000178587">
    <property type="component" value="Unassembled WGS sequence"/>
</dbReference>
<feature type="domain" description="DUF4131" evidence="8">
    <location>
        <begin position="28"/>
        <end position="180"/>
    </location>
</feature>
<dbReference type="STRING" id="1798507.A3A34_01690"/>
<feature type="transmembrane region" description="Helical" evidence="6">
    <location>
        <begin position="373"/>
        <end position="392"/>
    </location>
</feature>
<dbReference type="NCBIfam" id="TIGR00360">
    <property type="entry name" value="ComEC_N-term"/>
    <property type="match status" value="1"/>
</dbReference>
<feature type="transmembrane region" description="Helical" evidence="6">
    <location>
        <begin position="280"/>
        <end position="302"/>
    </location>
</feature>
<comment type="subcellular location">
    <subcellularLocation>
        <location evidence="1">Cell membrane</location>
        <topology evidence="1">Multi-pass membrane protein</topology>
    </subcellularLocation>
</comment>
<evidence type="ECO:0000259" key="8">
    <source>
        <dbReference type="Pfam" id="PF13567"/>
    </source>
</evidence>
<accession>A0A1F6ERD6</accession>
<protein>
    <recommendedName>
        <fullName evidence="11">ComEC/Rec2-related protein domain-containing protein</fullName>
    </recommendedName>
</protein>
<evidence type="ECO:0000313" key="10">
    <source>
        <dbReference type="Proteomes" id="UP000178587"/>
    </source>
</evidence>
<sequence length="499" mass="53019">MGVRIFWATVVGFAAGVFLASFVSLGWAATGGVLLIAGAIGVFAALDAKTRTSAALCAVFFLASAAGIARMHLADSPRDAALDQRLGQEVTLEGVAVREPDVRENSTRIHIQTEVHGATESLGVLAVVPLYSTIVYGDKVSVTGTLTLPERFETDTGRAFNYPAFLKKDGILYTLSFALAEKIGENEGNLFVKNVLWIKQKYLEGLQRALPEPSAALAGGITVGDKRALGGELSDMFRTTALIHIVVLSGYNIMVVINALSKMFAWAPQSVRFGVGGMVAISFVIMTGAAAPSVRAAAMAIIGMAGRATKRTYLTIRALAFVAFGMILWNPYVLAFDPGFQLSIAATWGIVMLTPNILPFCARLARWPRIQEIAATTIATQTAVLPLLLYQSGAFSLFSLPANMLVLAALPAAMFFSILASIAGLVFGLPALGAVEWLAPTVALPAHLLLSYFVGVADFLAHLPLASIPLGTFNFVWVVAAYAALLWYVRRKNSGSSAK</sequence>
<feature type="transmembrane region" description="Helical" evidence="6">
    <location>
        <begin position="340"/>
        <end position="361"/>
    </location>
</feature>
<dbReference type="AlphaFoldDB" id="A0A1F6ERD6"/>
<evidence type="ECO:0000256" key="1">
    <source>
        <dbReference type="ARBA" id="ARBA00004651"/>
    </source>
</evidence>
<evidence type="ECO:0000256" key="2">
    <source>
        <dbReference type="ARBA" id="ARBA00022475"/>
    </source>
</evidence>
<evidence type="ECO:0000256" key="4">
    <source>
        <dbReference type="ARBA" id="ARBA00022989"/>
    </source>
</evidence>
<feature type="transmembrane region" description="Helical" evidence="6">
    <location>
        <begin position="404"/>
        <end position="427"/>
    </location>
</feature>
<feature type="domain" description="ComEC/Rec2-related protein" evidence="7">
    <location>
        <begin position="222"/>
        <end position="489"/>
    </location>
</feature>
<proteinExistence type="predicted"/>
<evidence type="ECO:0000256" key="5">
    <source>
        <dbReference type="ARBA" id="ARBA00023136"/>
    </source>
</evidence>
<evidence type="ECO:0000256" key="6">
    <source>
        <dbReference type="SAM" id="Phobius"/>
    </source>
</evidence>
<feature type="transmembrane region" description="Helical" evidence="6">
    <location>
        <begin position="466"/>
        <end position="489"/>
    </location>
</feature>
<dbReference type="PANTHER" id="PTHR30619">
    <property type="entry name" value="DNA INTERNALIZATION/COMPETENCE PROTEIN COMEC/REC2"/>
    <property type="match status" value="1"/>
</dbReference>
<dbReference type="EMBL" id="MFLU01000002">
    <property type="protein sequence ID" value="OGG76183.1"/>
    <property type="molecule type" value="Genomic_DNA"/>
</dbReference>
<dbReference type="Pfam" id="PF13567">
    <property type="entry name" value="DUF4131"/>
    <property type="match status" value="1"/>
</dbReference>
<organism evidence="9 10">
    <name type="scientific">Candidatus Kaiserbacteria bacterium RIFCSPLOWO2_01_FULL_50_24</name>
    <dbReference type="NCBI Taxonomy" id="1798507"/>
    <lineage>
        <taxon>Bacteria</taxon>
        <taxon>Candidatus Kaiseribacteriota</taxon>
    </lineage>
</organism>
<evidence type="ECO:0000313" key="9">
    <source>
        <dbReference type="EMBL" id="OGG76183.1"/>
    </source>
</evidence>
<dbReference type="InterPro" id="IPR052159">
    <property type="entry name" value="Competence_DNA_uptake"/>
</dbReference>
<feature type="transmembrane region" description="Helical" evidence="6">
    <location>
        <begin position="241"/>
        <end position="260"/>
    </location>
</feature>
<dbReference type="InterPro" id="IPR004477">
    <property type="entry name" value="ComEC_N"/>
</dbReference>
<feature type="transmembrane region" description="Helical" evidence="6">
    <location>
        <begin position="28"/>
        <end position="46"/>
    </location>
</feature>
<dbReference type="InterPro" id="IPR025405">
    <property type="entry name" value="DUF4131"/>
</dbReference>
<name>A0A1F6ERD6_9BACT</name>
<keyword evidence="5 6" id="KW-0472">Membrane</keyword>
<reference evidence="9 10" key="1">
    <citation type="journal article" date="2016" name="Nat. Commun.">
        <title>Thousands of microbial genomes shed light on interconnected biogeochemical processes in an aquifer system.</title>
        <authorList>
            <person name="Anantharaman K."/>
            <person name="Brown C.T."/>
            <person name="Hug L.A."/>
            <person name="Sharon I."/>
            <person name="Castelle C.J."/>
            <person name="Probst A.J."/>
            <person name="Thomas B.C."/>
            <person name="Singh A."/>
            <person name="Wilkins M.J."/>
            <person name="Karaoz U."/>
            <person name="Brodie E.L."/>
            <person name="Williams K.H."/>
            <person name="Hubbard S.S."/>
            <person name="Banfield J.F."/>
        </authorList>
    </citation>
    <scope>NUCLEOTIDE SEQUENCE [LARGE SCALE GENOMIC DNA]</scope>
</reference>
<feature type="transmembrane region" description="Helical" evidence="6">
    <location>
        <begin position="6"/>
        <end position="23"/>
    </location>
</feature>
<dbReference type="GO" id="GO:0005886">
    <property type="term" value="C:plasma membrane"/>
    <property type="evidence" value="ECO:0007669"/>
    <property type="project" value="UniProtKB-SubCell"/>
</dbReference>
<keyword evidence="4 6" id="KW-1133">Transmembrane helix</keyword>
<comment type="caution">
    <text evidence="9">The sequence shown here is derived from an EMBL/GenBank/DDBJ whole genome shotgun (WGS) entry which is preliminary data.</text>
</comment>
<evidence type="ECO:0008006" key="11">
    <source>
        <dbReference type="Google" id="ProtNLM"/>
    </source>
</evidence>